<accession>A0A4Q7JD93</accession>
<feature type="transmembrane region" description="Helical" evidence="8">
    <location>
        <begin position="250"/>
        <end position="275"/>
    </location>
</feature>
<dbReference type="GO" id="GO:0016020">
    <property type="term" value="C:membrane"/>
    <property type="evidence" value="ECO:0007669"/>
    <property type="project" value="UniProtKB-SubCell"/>
</dbReference>
<evidence type="ECO:0000313" key="9">
    <source>
        <dbReference type="EMBL" id="RZQ65861.1"/>
    </source>
</evidence>
<gene>
    <name evidence="9" type="ORF">EWH70_01940</name>
</gene>
<proteinExistence type="inferred from homology"/>
<evidence type="ECO:0000256" key="7">
    <source>
        <dbReference type="ARBA" id="ARBA00043987"/>
    </source>
</evidence>
<feature type="transmembrane region" description="Helical" evidence="8">
    <location>
        <begin position="369"/>
        <end position="386"/>
    </location>
</feature>
<dbReference type="OrthoDB" id="5242303at2"/>
<organism evidence="9 10">
    <name type="scientific">Amycolatopsis suaedae</name>
    <dbReference type="NCBI Taxonomy" id="2510978"/>
    <lineage>
        <taxon>Bacteria</taxon>
        <taxon>Bacillati</taxon>
        <taxon>Actinomycetota</taxon>
        <taxon>Actinomycetes</taxon>
        <taxon>Pseudonocardiales</taxon>
        <taxon>Pseudonocardiaceae</taxon>
        <taxon>Amycolatopsis</taxon>
    </lineage>
</organism>
<dbReference type="NCBIfam" id="NF038066">
    <property type="entry name" value="MptB"/>
    <property type="match status" value="1"/>
</dbReference>
<comment type="similarity">
    <text evidence="7">Belongs to the MptA/B family.</text>
</comment>
<feature type="transmembrane region" description="Helical" evidence="8">
    <location>
        <begin position="33"/>
        <end position="58"/>
    </location>
</feature>
<keyword evidence="2" id="KW-0328">Glycosyltransferase</keyword>
<feature type="transmembrane region" description="Helical" evidence="8">
    <location>
        <begin position="191"/>
        <end position="213"/>
    </location>
</feature>
<protein>
    <recommendedName>
        <fullName evidence="11">DUF2029 domain-containing protein</fullName>
    </recommendedName>
</protein>
<feature type="transmembrane region" description="Helical" evidence="8">
    <location>
        <begin position="335"/>
        <end position="362"/>
    </location>
</feature>
<feature type="transmembrane region" description="Helical" evidence="8">
    <location>
        <begin position="167"/>
        <end position="185"/>
    </location>
</feature>
<dbReference type="Pfam" id="PF26314">
    <property type="entry name" value="MptA_B_family"/>
    <property type="match status" value="1"/>
</dbReference>
<evidence type="ECO:0000256" key="4">
    <source>
        <dbReference type="ARBA" id="ARBA00022692"/>
    </source>
</evidence>
<feature type="transmembrane region" description="Helical" evidence="8">
    <location>
        <begin position="282"/>
        <end position="315"/>
    </location>
</feature>
<dbReference type="AlphaFoldDB" id="A0A4Q7JD93"/>
<evidence type="ECO:0008006" key="11">
    <source>
        <dbReference type="Google" id="ProtNLM"/>
    </source>
</evidence>
<keyword evidence="3" id="KW-0808">Transferase</keyword>
<keyword evidence="6 8" id="KW-0472">Membrane</keyword>
<evidence type="ECO:0000256" key="6">
    <source>
        <dbReference type="ARBA" id="ARBA00023136"/>
    </source>
</evidence>
<evidence type="ECO:0000256" key="3">
    <source>
        <dbReference type="ARBA" id="ARBA00022679"/>
    </source>
</evidence>
<sequence>MRRGDMVRWLGFAGSLLLTVVTAAGPAGLPRWLAAVPAVVLAAAVAGMGIVVLAWALLGRLVVSGAESAPGPRSLKLTLLLWAAPLLFARPLFSGDVHSYRAQGEIAARGLDPYTVGPNEGLGATSALTQDVSGYWRDAPSPYGPLFTLLQRVIAQVTGENQVAGVLAYRLVAVAGVALIVWAVPRLAARAGVPAGVALWLGALNPLLLWHFVAGVHNDALMAGLMVAGTALALAAIGETISWGRLSAGIVVISLGADVKLPAVVALAVVGTVLARRFGGRLWHLVVAGAAMIASVALVSAAVSLVSGVGFGWLGTLDTSGQLNSWMAPTNWAGFVAGQTVIQVGRMAGYVLIVCGVGVVVYRQLRGRIAELPALGALLAVVVVFGPVVQPWYLLWAVIPLAVCLPAGRVRTVVATLSAVFAVVLPPLGGNFSGKVGELVLGYAGAIVVLALVAFLTRESRPKVTS</sequence>
<evidence type="ECO:0000256" key="5">
    <source>
        <dbReference type="ARBA" id="ARBA00022989"/>
    </source>
</evidence>
<comment type="subcellular location">
    <subcellularLocation>
        <location evidence="1">Membrane</location>
        <topology evidence="1">Multi-pass membrane protein</topology>
    </subcellularLocation>
</comment>
<dbReference type="Proteomes" id="UP000292003">
    <property type="component" value="Unassembled WGS sequence"/>
</dbReference>
<keyword evidence="5 8" id="KW-1133">Transmembrane helix</keyword>
<feature type="transmembrane region" description="Helical" evidence="8">
    <location>
        <begin position="413"/>
        <end position="433"/>
    </location>
</feature>
<dbReference type="InterPro" id="IPR049829">
    <property type="entry name" value="MptA/B-like"/>
</dbReference>
<reference evidence="9 10" key="1">
    <citation type="submission" date="2019-02" db="EMBL/GenBank/DDBJ databases">
        <title>Draft genome sequence of Amycolatopsis sp. 8-3EHSu isolated from roots of Suaeda maritima.</title>
        <authorList>
            <person name="Duangmal K."/>
            <person name="Chantavorakit T."/>
        </authorList>
    </citation>
    <scope>NUCLEOTIDE SEQUENCE [LARGE SCALE GENOMIC DNA]</scope>
    <source>
        <strain evidence="9 10">8-3EHSu</strain>
    </source>
</reference>
<feature type="transmembrane region" description="Helical" evidence="8">
    <location>
        <begin position="439"/>
        <end position="457"/>
    </location>
</feature>
<comment type="caution">
    <text evidence="9">The sequence shown here is derived from an EMBL/GenBank/DDBJ whole genome shotgun (WGS) entry which is preliminary data.</text>
</comment>
<evidence type="ECO:0000313" key="10">
    <source>
        <dbReference type="Proteomes" id="UP000292003"/>
    </source>
</evidence>
<dbReference type="RefSeq" id="WP_130473430.1">
    <property type="nucleotide sequence ID" value="NZ_SFCC01000001.1"/>
</dbReference>
<keyword evidence="10" id="KW-1185">Reference proteome</keyword>
<dbReference type="GO" id="GO:0016757">
    <property type="term" value="F:glycosyltransferase activity"/>
    <property type="evidence" value="ECO:0007669"/>
    <property type="project" value="UniProtKB-KW"/>
</dbReference>
<feature type="transmembrane region" description="Helical" evidence="8">
    <location>
        <begin position="220"/>
        <end position="238"/>
    </location>
</feature>
<evidence type="ECO:0000256" key="2">
    <source>
        <dbReference type="ARBA" id="ARBA00022676"/>
    </source>
</evidence>
<dbReference type="EMBL" id="SFCC01000001">
    <property type="protein sequence ID" value="RZQ65861.1"/>
    <property type="molecule type" value="Genomic_DNA"/>
</dbReference>
<evidence type="ECO:0000256" key="1">
    <source>
        <dbReference type="ARBA" id="ARBA00004141"/>
    </source>
</evidence>
<evidence type="ECO:0000256" key="8">
    <source>
        <dbReference type="SAM" id="Phobius"/>
    </source>
</evidence>
<name>A0A4Q7JD93_9PSEU</name>
<keyword evidence="4 8" id="KW-0812">Transmembrane</keyword>